<gene>
    <name evidence="8" type="ORF">ACMU_07640</name>
</gene>
<feature type="transmembrane region" description="Helical" evidence="6">
    <location>
        <begin position="12"/>
        <end position="32"/>
    </location>
</feature>
<evidence type="ECO:0000256" key="2">
    <source>
        <dbReference type="ARBA" id="ARBA00022448"/>
    </source>
</evidence>
<dbReference type="EMBL" id="JFKE01000002">
    <property type="protein sequence ID" value="KAJ56803.1"/>
    <property type="molecule type" value="Genomic_DNA"/>
</dbReference>
<dbReference type="PANTHER" id="PTHR23502">
    <property type="entry name" value="MAJOR FACILITATOR SUPERFAMILY"/>
    <property type="match status" value="1"/>
</dbReference>
<evidence type="ECO:0000256" key="1">
    <source>
        <dbReference type="ARBA" id="ARBA00004141"/>
    </source>
</evidence>
<feature type="domain" description="Major facilitator superfamily (MFS) profile" evidence="7">
    <location>
        <begin position="11"/>
        <end position="400"/>
    </location>
</feature>
<keyword evidence="5 6" id="KW-0472">Membrane</keyword>
<dbReference type="InterPro" id="IPR020846">
    <property type="entry name" value="MFS_dom"/>
</dbReference>
<keyword evidence="4 6" id="KW-1133">Transmembrane helix</keyword>
<dbReference type="Proteomes" id="UP000026249">
    <property type="component" value="Unassembled WGS sequence"/>
</dbReference>
<dbReference type="SUPFAM" id="SSF103473">
    <property type="entry name" value="MFS general substrate transporter"/>
    <property type="match status" value="1"/>
</dbReference>
<evidence type="ECO:0000313" key="8">
    <source>
        <dbReference type="EMBL" id="KAJ56803.1"/>
    </source>
</evidence>
<feature type="transmembrane region" description="Helical" evidence="6">
    <location>
        <begin position="288"/>
        <end position="307"/>
    </location>
</feature>
<name>A0A037ZL33_9RHOB</name>
<evidence type="ECO:0000256" key="3">
    <source>
        <dbReference type="ARBA" id="ARBA00022692"/>
    </source>
</evidence>
<feature type="transmembrane region" description="Helical" evidence="6">
    <location>
        <begin position="79"/>
        <end position="99"/>
    </location>
</feature>
<feature type="transmembrane region" description="Helical" evidence="6">
    <location>
        <begin position="52"/>
        <end position="72"/>
    </location>
</feature>
<dbReference type="Pfam" id="PF07690">
    <property type="entry name" value="MFS_1"/>
    <property type="match status" value="1"/>
</dbReference>
<keyword evidence="9" id="KW-1185">Reference proteome</keyword>
<feature type="transmembrane region" description="Helical" evidence="6">
    <location>
        <begin position="256"/>
        <end position="276"/>
    </location>
</feature>
<dbReference type="InterPro" id="IPR011701">
    <property type="entry name" value="MFS"/>
</dbReference>
<dbReference type="PROSITE" id="PS50850">
    <property type="entry name" value="MFS"/>
    <property type="match status" value="1"/>
</dbReference>
<feature type="transmembrane region" description="Helical" evidence="6">
    <location>
        <begin position="319"/>
        <end position="339"/>
    </location>
</feature>
<feature type="transmembrane region" description="Helical" evidence="6">
    <location>
        <begin position="138"/>
        <end position="160"/>
    </location>
</feature>
<keyword evidence="2" id="KW-0813">Transport</keyword>
<organism evidence="8 9">
    <name type="scientific">Actibacterium mucosum KCTC 23349</name>
    <dbReference type="NCBI Taxonomy" id="1454373"/>
    <lineage>
        <taxon>Bacteria</taxon>
        <taxon>Pseudomonadati</taxon>
        <taxon>Pseudomonadota</taxon>
        <taxon>Alphaproteobacteria</taxon>
        <taxon>Rhodobacterales</taxon>
        <taxon>Roseobacteraceae</taxon>
        <taxon>Actibacterium</taxon>
    </lineage>
</organism>
<dbReference type="GO" id="GO:0140115">
    <property type="term" value="P:export across plasma membrane"/>
    <property type="evidence" value="ECO:0007669"/>
    <property type="project" value="UniProtKB-ARBA"/>
</dbReference>
<comment type="caution">
    <text evidence="8">The sequence shown here is derived from an EMBL/GenBank/DDBJ whole genome shotgun (WGS) entry which is preliminary data.</text>
</comment>
<feature type="transmembrane region" description="Helical" evidence="6">
    <location>
        <begin position="346"/>
        <end position="365"/>
    </location>
</feature>
<reference evidence="8 9" key="1">
    <citation type="submission" date="2014-03" db="EMBL/GenBank/DDBJ databases">
        <title>Draft Genome Sequence of Actibacterium mucosum KCTC 23349, a Marine Alphaproteobacterium with Complex Ionic Requirements Isolated from Mediterranean Seawater at Malvarrosa Beach, Valencia, Spain.</title>
        <authorList>
            <person name="Arahal D.R."/>
            <person name="Shao Z."/>
            <person name="Lai Q."/>
            <person name="Pujalte M.J."/>
        </authorList>
    </citation>
    <scope>NUCLEOTIDE SEQUENCE [LARGE SCALE GENOMIC DNA]</scope>
    <source>
        <strain evidence="8 9">KCTC 23349</strain>
    </source>
</reference>
<keyword evidence="3 6" id="KW-0812">Transmembrane</keyword>
<evidence type="ECO:0000313" key="9">
    <source>
        <dbReference type="Proteomes" id="UP000026249"/>
    </source>
</evidence>
<feature type="transmembrane region" description="Helical" evidence="6">
    <location>
        <begin position="166"/>
        <end position="186"/>
    </location>
</feature>
<dbReference type="InterPro" id="IPR005829">
    <property type="entry name" value="Sugar_transporter_CS"/>
</dbReference>
<dbReference type="GO" id="GO:0042908">
    <property type="term" value="P:xenobiotic transport"/>
    <property type="evidence" value="ECO:0007669"/>
    <property type="project" value="UniProtKB-ARBA"/>
</dbReference>
<protein>
    <submittedName>
        <fullName evidence="8">Multidrug MFS transporter</fullName>
    </submittedName>
</protein>
<dbReference type="AlphaFoldDB" id="A0A037ZL33"/>
<feature type="transmembrane region" description="Helical" evidence="6">
    <location>
        <begin position="377"/>
        <end position="397"/>
    </location>
</feature>
<evidence type="ECO:0000256" key="5">
    <source>
        <dbReference type="ARBA" id="ARBA00023136"/>
    </source>
</evidence>
<dbReference type="PROSITE" id="PS00216">
    <property type="entry name" value="SUGAR_TRANSPORT_1"/>
    <property type="match status" value="1"/>
</dbReference>
<dbReference type="GO" id="GO:0022857">
    <property type="term" value="F:transmembrane transporter activity"/>
    <property type="evidence" value="ECO:0007669"/>
    <property type="project" value="InterPro"/>
</dbReference>
<sequence>MPPAHRKLHQAEFVAMTASIFATIAFSIDAMLPALPEIGGVLSADNPNRAALVIHSFVFGMGLGTFFTGPLSDMLGRRVVVQGGAILYIVGAIAAWLAQSLELLLVARFVQGLGSSGPRVAILAVVRDIYAGREMARIMSFVMMVFTIVPAMAPLAGAIIMDFTGWRGIFAAFMLFSAFGAIWYSLRQPETLPPENRRPITGAMIRSGVIEVFSIKSVVLAIAVQTFVFSTLFMMISTIQQTMDQIFDRADSFPLWFMGMALISGCFSLLNARVVVRVGMRALVKLSIFVQLVISTLVLCALILGLLDDPVVGFPVFMFWAVSVFSMIGLTIGNLNALAMEPLGHIAGLAASIVGAVSTIGAVTLAGPVSQQFDGTLMPLALGVFLAIGCANLLMLAMPR</sequence>
<feature type="transmembrane region" description="Helical" evidence="6">
    <location>
        <begin position="207"/>
        <end position="236"/>
    </location>
</feature>
<accession>A0A037ZL33</accession>
<feature type="transmembrane region" description="Helical" evidence="6">
    <location>
        <begin position="105"/>
        <end position="126"/>
    </location>
</feature>
<dbReference type="STRING" id="1454373.ACMU_07640"/>
<dbReference type="GO" id="GO:0005886">
    <property type="term" value="C:plasma membrane"/>
    <property type="evidence" value="ECO:0007669"/>
    <property type="project" value="TreeGrafter"/>
</dbReference>
<dbReference type="PANTHER" id="PTHR23502:SF132">
    <property type="entry name" value="POLYAMINE TRANSPORTER 2-RELATED"/>
    <property type="match status" value="1"/>
</dbReference>
<evidence type="ECO:0000259" key="7">
    <source>
        <dbReference type="PROSITE" id="PS50850"/>
    </source>
</evidence>
<dbReference type="RefSeq" id="WP_035257162.1">
    <property type="nucleotide sequence ID" value="NZ_JFKE01000002.1"/>
</dbReference>
<dbReference type="Gene3D" id="1.20.1720.10">
    <property type="entry name" value="Multidrug resistance protein D"/>
    <property type="match status" value="1"/>
</dbReference>
<evidence type="ECO:0000256" key="6">
    <source>
        <dbReference type="SAM" id="Phobius"/>
    </source>
</evidence>
<proteinExistence type="predicted"/>
<dbReference type="InterPro" id="IPR036259">
    <property type="entry name" value="MFS_trans_sf"/>
</dbReference>
<comment type="subcellular location">
    <subcellularLocation>
        <location evidence="1">Membrane</location>
        <topology evidence="1">Multi-pass membrane protein</topology>
    </subcellularLocation>
</comment>
<dbReference type="OrthoDB" id="9800416at2"/>
<evidence type="ECO:0000256" key="4">
    <source>
        <dbReference type="ARBA" id="ARBA00022989"/>
    </source>
</evidence>